<dbReference type="EMBL" id="CACRXK020000185">
    <property type="protein sequence ID" value="CAB3979306.1"/>
    <property type="molecule type" value="Genomic_DNA"/>
</dbReference>
<keyword evidence="2" id="KW-1185">Reference proteome</keyword>
<proteinExistence type="predicted"/>
<accession>A0A7D9H9V0</accession>
<protein>
    <submittedName>
        <fullName evidence="1">Uncharacterized protein</fullName>
    </submittedName>
</protein>
<sequence length="157" mass="17847">MVILQTRFINPFQPDLDKDELFNLVSGYPGIDILVLFMAHDFGAAKVLIDNGTGKAGKLMDVTSSTLDLEKRKALVSLHAFSVDDYFSSFFRKGKKAFWKTMLKCQEYIGLFAELGNSPQVPDHISQGLELFVCTLYGSHAYYVINQHKTLQRFERK</sequence>
<organism evidence="1 2">
    <name type="scientific">Paramuricea clavata</name>
    <name type="common">Red gorgonian</name>
    <name type="synonym">Violescent sea-whip</name>
    <dbReference type="NCBI Taxonomy" id="317549"/>
    <lineage>
        <taxon>Eukaryota</taxon>
        <taxon>Metazoa</taxon>
        <taxon>Cnidaria</taxon>
        <taxon>Anthozoa</taxon>
        <taxon>Octocorallia</taxon>
        <taxon>Malacalcyonacea</taxon>
        <taxon>Plexauridae</taxon>
        <taxon>Paramuricea</taxon>
    </lineage>
</organism>
<comment type="caution">
    <text evidence="1">The sequence shown here is derived from an EMBL/GenBank/DDBJ whole genome shotgun (WGS) entry which is preliminary data.</text>
</comment>
<name>A0A7D9H9V0_PARCT</name>
<dbReference type="Proteomes" id="UP001152795">
    <property type="component" value="Unassembled WGS sequence"/>
</dbReference>
<dbReference type="AlphaFoldDB" id="A0A7D9H9V0"/>
<evidence type="ECO:0000313" key="1">
    <source>
        <dbReference type="EMBL" id="CAB3979306.1"/>
    </source>
</evidence>
<gene>
    <name evidence="1" type="ORF">PACLA_8A042135</name>
</gene>
<evidence type="ECO:0000313" key="2">
    <source>
        <dbReference type="Proteomes" id="UP001152795"/>
    </source>
</evidence>
<dbReference type="OrthoDB" id="6781714at2759"/>
<reference evidence="1" key="1">
    <citation type="submission" date="2020-04" db="EMBL/GenBank/DDBJ databases">
        <authorList>
            <person name="Alioto T."/>
            <person name="Alioto T."/>
            <person name="Gomez Garrido J."/>
        </authorList>
    </citation>
    <scope>NUCLEOTIDE SEQUENCE</scope>
    <source>
        <strain evidence="1">A484AB</strain>
    </source>
</reference>